<feature type="repeat" description="WD" evidence="3">
    <location>
        <begin position="136"/>
        <end position="167"/>
    </location>
</feature>
<dbReference type="GO" id="GO:0006886">
    <property type="term" value="P:intracellular protein transport"/>
    <property type="evidence" value="ECO:0007669"/>
    <property type="project" value="InterPro"/>
</dbReference>
<dbReference type="Pfam" id="PF23953">
    <property type="entry name" value="TPR_COPA_B"/>
    <property type="match status" value="1"/>
</dbReference>
<evidence type="ECO:0000313" key="7">
    <source>
        <dbReference type="Proteomes" id="UP000031056"/>
    </source>
</evidence>
<dbReference type="InterPro" id="IPR015943">
    <property type="entry name" value="WD40/YVTN_repeat-like_dom_sf"/>
</dbReference>
<feature type="repeat" description="WD" evidence="3">
    <location>
        <begin position="94"/>
        <end position="135"/>
    </location>
</feature>
<dbReference type="GeneID" id="26260965"/>
<dbReference type="Gene3D" id="1.25.40.470">
    <property type="match status" value="1"/>
</dbReference>
<feature type="repeat" description="WD" evidence="3">
    <location>
        <begin position="52"/>
        <end position="93"/>
    </location>
</feature>
<dbReference type="PROSITE" id="PS50294">
    <property type="entry name" value="WD_REPEATS_REGION"/>
    <property type="match status" value="4"/>
</dbReference>
<proteinExistence type="predicted"/>
<keyword evidence="7" id="KW-1185">Reference proteome</keyword>
<dbReference type="Pfam" id="PF06957">
    <property type="entry name" value="COPI_C"/>
    <property type="match status" value="1"/>
</dbReference>
<dbReference type="STRING" id="1354746.A0A0B2UM81"/>
<dbReference type="InterPro" id="IPR056176">
    <property type="entry name" value="TPR_COPA_B"/>
</dbReference>
<dbReference type="Pfam" id="PF00400">
    <property type="entry name" value="WD40"/>
    <property type="match status" value="5"/>
</dbReference>
<dbReference type="VEuPathDB" id="MicrosporidiaDB:M896_011220"/>
<dbReference type="AlphaFoldDB" id="A0A0B2UM81"/>
<accession>A0A0B2UM81</accession>
<gene>
    <name evidence="6" type="ORF">M896_011220</name>
</gene>
<dbReference type="FunCoup" id="A0A0B2UM81">
    <property type="interactions" value="219"/>
</dbReference>
<dbReference type="GO" id="GO:0006891">
    <property type="term" value="P:intra-Golgi vesicle-mediated transport"/>
    <property type="evidence" value="ECO:0007669"/>
    <property type="project" value="TreeGrafter"/>
</dbReference>
<feature type="repeat" description="WD" evidence="3">
    <location>
        <begin position="191"/>
        <end position="221"/>
    </location>
</feature>
<comment type="caution">
    <text evidence="6">The sequence shown here is derived from an EMBL/GenBank/DDBJ whole genome shotgun (WGS) entry which is preliminary data.</text>
</comment>
<dbReference type="InterPro" id="IPR019775">
    <property type="entry name" value="WD40_repeat_CS"/>
</dbReference>
<keyword evidence="1 3" id="KW-0853">WD repeat</keyword>
<evidence type="ECO:0000256" key="1">
    <source>
        <dbReference type="ARBA" id="ARBA00022574"/>
    </source>
</evidence>
<feature type="repeat" description="WD" evidence="3">
    <location>
        <begin position="10"/>
        <end position="51"/>
    </location>
</feature>
<dbReference type="Gene3D" id="2.130.10.10">
    <property type="entry name" value="YVTN repeat-like/Quinoprotein amine dehydrogenase"/>
    <property type="match status" value="1"/>
</dbReference>
<dbReference type="InterPro" id="IPR010714">
    <property type="entry name" value="Coatomer_asu_C"/>
</dbReference>
<dbReference type="PANTHER" id="PTHR19876:SF1">
    <property type="entry name" value="COATOMER SUBUNIT ALPHA"/>
    <property type="match status" value="1"/>
</dbReference>
<evidence type="ECO:0000313" key="6">
    <source>
        <dbReference type="EMBL" id="KHN70468.1"/>
    </source>
</evidence>
<dbReference type="InterPro" id="IPR020472">
    <property type="entry name" value="WD40_PAC1"/>
</dbReference>
<dbReference type="GO" id="GO:0030126">
    <property type="term" value="C:COPI vesicle coat"/>
    <property type="evidence" value="ECO:0007669"/>
    <property type="project" value="InterPro"/>
</dbReference>
<name>A0A0B2UM81_9MICR</name>
<dbReference type="SMART" id="SM00320">
    <property type="entry name" value="WD40"/>
    <property type="match status" value="6"/>
</dbReference>
<dbReference type="GO" id="GO:0005198">
    <property type="term" value="F:structural molecule activity"/>
    <property type="evidence" value="ECO:0007669"/>
    <property type="project" value="InterPro"/>
</dbReference>
<keyword evidence="2" id="KW-0677">Repeat</keyword>
<dbReference type="InParanoid" id="A0A0B2UM81"/>
<dbReference type="SUPFAM" id="SSF50978">
    <property type="entry name" value="WD40 repeat-like"/>
    <property type="match status" value="1"/>
</dbReference>
<dbReference type="PRINTS" id="PR00320">
    <property type="entry name" value="GPROTEINBRPT"/>
</dbReference>
<protein>
    <submittedName>
        <fullName evidence="6">WD40 domain-containing protein</fullName>
    </submittedName>
</protein>
<organism evidence="6 7">
    <name type="scientific">Ordospora colligata OC4</name>
    <dbReference type="NCBI Taxonomy" id="1354746"/>
    <lineage>
        <taxon>Eukaryota</taxon>
        <taxon>Fungi</taxon>
        <taxon>Fungi incertae sedis</taxon>
        <taxon>Microsporidia</taxon>
        <taxon>Ordosporidae</taxon>
        <taxon>Ordospora</taxon>
    </lineage>
</organism>
<dbReference type="InterPro" id="IPR036322">
    <property type="entry name" value="WD40_repeat_dom_sf"/>
</dbReference>
<dbReference type="EMBL" id="JOKQ01000001">
    <property type="protein sequence ID" value="KHN70468.1"/>
    <property type="molecule type" value="Genomic_DNA"/>
</dbReference>
<dbReference type="PROSITE" id="PS50082">
    <property type="entry name" value="WD_REPEATS_2"/>
    <property type="match status" value="5"/>
</dbReference>
<dbReference type="RefSeq" id="XP_014564510.1">
    <property type="nucleotide sequence ID" value="XM_014709024.1"/>
</dbReference>
<dbReference type="Proteomes" id="UP000031056">
    <property type="component" value="Unassembled WGS sequence"/>
</dbReference>
<feature type="domain" description="COPA/B TPR" evidence="5">
    <location>
        <begin position="580"/>
        <end position="679"/>
    </location>
</feature>
<sequence length="999" mass="112346">MMEKEIKKIMEQETARVKSLSFHPSKPVLVSGHHSGSLKAWDYQMNVCIHEFLDHDGSVRAVQFHPHGDLFVSGGDDKVIRIWNYTERRVTNRLYGHDDFVRSLDFHPTKPWILSASDDQTIMVWNMMTGKLLATARGHSHYVMCAKFLGEDMIVSGSLDQSIRIWDCKGLKEGGNKKSTLLPDIVVKQIVDGHERGVNAIAIGERMFVSGGDDRDIKCWEWTETSVWEKETMCFHQGPVTGLLCCGSGVLSTGEDGLFSIFDVERRKSTEYRVDGRYWCAASKGNVYAAGHDSGLEVYMCVEPKIVCKVEAGVYYVKEWNVYLNDFKTEKVIYKPKKKVESIYVSGEYLLVRYADGFEVVKDGELILSELGEAVFVEPESDCDCAILVVKNKDGIYEMKVEGGEKKKIPATEGKLFRGSSGRFFVVNEKNVGMYTTSGVVKSIGVPFRPVNVVCLKGRVALIGTNDVHVCEESLDTVNAVSEMATIQGGFFHGDVFVYSTLRHLKYVFEDKGVLKSVEKCILPFSLEEGNMVYFVTDGGIECMEVDLTEIEFKNAVQHGGDVIGMIEGGMLPGMAPLSYLVRQKKGAVALPYIKDGRQRFELCLSDGILDECLSYCMESGDMSVYRRLAEVAVRECRVDIAEKCYENLNEWNMLFMLYVCSKEVEKIRKLAEKADESTRAMARMYLEDLEYFVEAGVIGKQRSDRCSRERFVGMKGDGFSEERSMNLKDEVKNEFLESDEQTLKYEVEETREEAIKEDGLKAEVISEGTDEFEDENEIMSEQNDICAGLEKLEVNSQVFDESALGTHGMNEDEKNIDEMMESGLALTTAGKFSKAIEEFRLCIARIASEMKRNENKDVYCSERRLAGAYISGLIVEKARRKMEDPLESIVMAVYVASLPLKKEHHSLAKSTAIAVLRKYGNFGQAKEIAKLLGEEGEGSKIVKKAIEDENMSNEYEIPEGTFCHDVLGMRKSSKQCKMCFIDSAEEGVCRSCEIGVVE</sequence>
<dbReference type="PROSITE" id="PS00678">
    <property type="entry name" value="WD_REPEATS_1"/>
    <property type="match status" value="1"/>
</dbReference>
<dbReference type="GO" id="GO:0006888">
    <property type="term" value="P:endoplasmic reticulum to Golgi vesicle-mediated transport"/>
    <property type="evidence" value="ECO:0007669"/>
    <property type="project" value="TreeGrafter"/>
</dbReference>
<evidence type="ECO:0000256" key="3">
    <source>
        <dbReference type="PROSITE-ProRule" id="PRU00221"/>
    </source>
</evidence>
<evidence type="ECO:0000259" key="5">
    <source>
        <dbReference type="Pfam" id="PF23953"/>
    </source>
</evidence>
<evidence type="ECO:0000259" key="4">
    <source>
        <dbReference type="Pfam" id="PF06957"/>
    </source>
</evidence>
<evidence type="ECO:0000256" key="2">
    <source>
        <dbReference type="ARBA" id="ARBA00022737"/>
    </source>
</evidence>
<dbReference type="OrthoDB" id="10261470at2759"/>
<reference evidence="6 7" key="1">
    <citation type="journal article" date="2014" name="MBio">
        <title>The Ordospora colligata genome; evolution of extreme reduction in microsporidia and host-to-parasite horizontal gene transfer.</title>
        <authorList>
            <person name="Pombert J.-F."/>
            <person name="Haag K.L."/>
            <person name="Beidas S."/>
            <person name="Ebert D."/>
            <person name="Keeling P.J."/>
        </authorList>
    </citation>
    <scope>NUCLEOTIDE SEQUENCE [LARGE SCALE GENOMIC DNA]</scope>
    <source>
        <strain evidence="6 7">OC4</strain>
    </source>
</reference>
<dbReference type="GO" id="GO:0006890">
    <property type="term" value="P:retrograde vesicle-mediated transport, Golgi to endoplasmic reticulum"/>
    <property type="evidence" value="ECO:0007669"/>
    <property type="project" value="TreeGrafter"/>
</dbReference>
<dbReference type="InterPro" id="IPR050844">
    <property type="entry name" value="Coatomer_complex_subunit"/>
</dbReference>
<dbReference type="CDD" id="cd00200">
    <property type="entry name" value="WD40"/>
    <property type="match status" value="1"/>
</dbReference>
<dbReference type="PANTHER" id="PTHR19876">
    <property type="entry name" value="COATOMER"/>
    <property type="match status" value="1"/>
</dbReference>
<dbReference type="HOGENOM" id="CLU_007565_1_0_1"/>
<dbReference type="InterPro" id="IPR001680">
    <property type="entry name" value="WD40_rpt"/>
</dbReference>
<feature type="domain" description="Coatomer alpha subunit C-terminal" evidence="4">
    <location>
        <begin position="816"/>
        <end position="945"/>
    </location>
</feature>